<dbReference type="Pfam" id="PF00605">
    <property type="entry name" value="IRF"/>
    <property type="match status" value="1"/>
</dbReference>
<dbReference type="InterPro" id="IPR008984">
    <property type="entry name" value="SMAD_FHA_dom_sf"/>
</dbReference>
<dbReference type="PANTHER" id="PTHR11949:SF17">
    <property type="entry name" value="IRF TRYPTOPHAN PENTAD REPEAT DOMAIN-CONTAINING PROTEIN"/>
    <property type="match status" value="1"/>
</dbReference>
<dbReference type="InterPro" id="IPR019471">
    <property type="entry name" value="Interferon_reg_factor-3"/>
</dbReference>
<dbReference type="PROSITE" id="PS51507">
    <property type="entry name" value="IRF_2"/>
    <property type="match status" value="1"/>
</dbReference>
<dbReference type="Gene3D" id="2.60.200.10">
    <property type="match status" value="1"/>
</dbReference>
<dbReference type="GeneID" id="100201914"/>
<dbReference type="PRINTS" id="PR00267">
    <property type="entry name" value="INTFRNREGFCT"/>
</dbReference>
<reference evidence="3" key="1">
    <citation type="submission" date="2025-08" db="UniProtKB">
        <authorList>
            <consortium name="RefSeq"/>
        </authorList>
    </citation>
    <scope>IDENTIFICATION</scope>
</reference>
<name>A0ABM4D9J1_HYDVU</name>
<dbReference type="SMART" id="SM00348">
    <property type="entry name" value="IRF"/>
    <property type="match status" value="1"/>
</dbReference>
<sequence>MNFPQIEDDDPYENNNQPRQRLRSWLTNQLDIGQCPGCQWLDYNRKIFKLTWKHYGRPGFDQENDAKMFREWALHTRRWSPGDPPDVSTWKTRFRNALHKMPDIEEMHSMHELEGSEPYRVYRFRSPSEVENFRDNQRNGALVPNSYASNQSVSTVTQHSSVLPMMLPNNLISSVPSIASTFVHKNSTTQSSHLSTFPNQIFCPNIEAPALTPFNAVSNCLPIASPYNNPTCASPYNDSSCSSFDSHQSYNSQNNSTPKIEAIKKFLTKSEHSWSEDIAVVNGIANGMNGSVEFEEVVQDLNSILEKMVGEVVNTAISITLYFADREVLTKVVNNSNGVRIAYKAPPPVPIDMGREAEAESVLSEIYGNLNAEQIYYPHGHDKNTQNLLEWIQRGLLIMVDQRGDIYAKRLCQAKVFYAKSPMSEPKGLVRSEKTLIWSFEDDFLHQFKAYKTSQINIAPSFELVFSFGQEWTHASHLKEMLIHCSLTHLLSRKMFKDFKEQKLVDVQISTQDHLDILKDSFDKFAL</sequence>
<dbReference type="Gene3D" id="1.10.10.10">
    <property type="entry name" value="Winged helix-like DNA-binding domain superfamily/Winged helix DNA-binding domain"/>
    <property type="match status" value="1"/>
</dbReference>
<proteinExistence type="predicted"/>
<organism evidence="2 3">
    <name type="scientific">Hydra vulgaris</name>
    <name type="common">Hydra</name>
    <name type="synonym">Hydra attenuata</name>
    <dbReference type="NCBI Taxonomy" id="6087"/>
    <lineage>
        <taxon>Eukaryota</taxon>
        <taxon>Metazoa</taxon>
        <taxon>Cnidaria</taxon>
        <taxon>Hydrozoa</taxon>
        <taxon>Hydroidolina</taxon>
        <taxon>Anthoathecata</taxon>
        <taxon>Aplanulata</taxon>
        <taxon>Hydridae</taxon>
        <taxon>Hydra</taxon>
    </lineage>
</organism>
<dbReference type="InterPro" id="IPR036390">
    <property type="entry name" value="WH_DNA-bd_sf"/>
</dbReference>
<dbReference type="PANTHER" id="PTHR11949">
    <property type="entry name" value="INTERFERON REGULATORY FACTOR"/>
    <property type="match status" value="1"/>
</dbReference>
<evidence type="ECO:0000313" key="2">
    <source>
        <dbReference type="Proteomes" id="UP001652625"/>
    </source>
</evidence>
<dbReference type="SMART" id="SM01243">
    <property type="entry name" value="IRF-3"/>
    <property type="match status" value="1"/>
</dbReference>
<dbReference type="RefSeq" id="XP_065671012.1">
    <property type="nucleotide sequence ID" value="XM_065814940.1"/>
</dbReference>
<evidence type="ECO:0000259" key="1">
    <source>
        <dbReference type="PROSITE" id="PS51507"/>
    </source>
</evidence>
<dbReference type="InterPro" id="IPR036388">
    <property type="entry name" value="WH-like_DNA-bd_sf"/>
</dbReference>
<keyword evidence="2" id="KW-1185">Reference proteome</keyword>
<accession>A0ABM4D9J1</accession>
<dbReference type="Pfam" id="PF10401">
    <property type="entry name" value="IRF-3"/>
    <property type="match status" value="1"/>
</dbReference>
<dbReference type="CDD" id="cd00103">
    <property type="entry name" value="IRF"/>
    <property type="match status" value="1"/>
</dbReference>
<dbReference type="Proteomes" id="UP001652625">
    <property type="component" value="Chromosome 13"/>
</dbReference>
<feature type="domain" description="IRF tryptophan pentad repeat" evidence="1">
    <location>
        <begin position="19"/>
        <end position="126"/>
    </location>
</feature>
<evidence type="ECO:0000313" key="3">
    <source>
        <dbReference type="RefSeq" id="XP_065671012.1"/>
    </source>
</evidence>
<gene>
    <name evidence="3" type="primary">LOC100201914</name>
</gene>
<dbReference type="SUPFAM" id="SSF46785">
    <property type="entry name" value="Winged helix' DNA-binding domain"/>
    <property type="match status" value="1"/>
</dbReference>
<dbReference type="InterPro" id="IPR017855">
    <property type="entry name" value="SMAD-like_dom_sf"/>
</dbReference>
<dbReference type="SUPFAM" id="SSF49879">
    <property type="entry name" value="SMAD/FHA domain"/>
    <property type="match status" value="1"/>
</dbReference>
<protein>
    <submittedName>
        <fullName evidence="3">Uncharacterized protein LOC100201914 isoform X2</fullName>
    </submittedName>
</protein>
<dbReference type="InterPro" id="IPR001346">
    <property type="entry name" value="Interferon_reg_fact_DNA-bd_dom"/>
</dbReference>